<dbReference type="GO" id="GO:0005765">
    <property type="term" value="C:lysosomal membrane"/>
    <property type="evidence" value="ECO:0007669"/>
    <property type="project" value="TreeGrafter"/>
</dbReference>
<keyword evidence="1" id="KW-0378">Hydrolase</keyword>
<evidence type="ECO:0000256" key="1">
    <source>
        <dbReference type="ARBA" id="ARBA00022670"/>
    </source>
</evidence>
<feature type="chain" id="PRO_5041991910" evidence="2">
    <location>
        <begin position="26"/>
        <end position="214"/>
    </location>
</feature>
<dbReference type="GO" id="GO:0098553">
    <property type="term" value="C:lumenal side of endoplasmic reticulum membrane"/>
    <property type="evidence" value="ECO:0007669"/>
    <property type="project" value="TreeGrafter"/>
</dbReference>
<dbReference type="PANTHER" id="PTHR12174:SF79">
    <property type="entry name" value="SIGNAL PEPTIDE PEPTIDASE-LIKE 5"/>
    <property type="match status" value="1"/>
</dbReference>
<evidence type="ECO:0000256" key="2">
    <source>
        <dbReference type="SAM" id="SignalP"/>
    </source>
</evidence>
<proteinExistence type="predicted"/>
<keyword evidence="2" id="KW-0732">Signal</keyword>
<protein>
    <submittedName>
        <fullName evidence="3">Uncharacterized protein</fullName>
    </submittedName>
</protein>
<comment type="caution">
    <text evidence="3">The sequence shown here is derived from an EMBL/GenBank/DDBJ whole genome shotgun (WGS) entry which is preliminary data.</text>
</comment>
<dbReference type="GO" id="GO:0098554">
    <property type="term" value="C:cytoplasmic side of endoplasmic reticulum membrane"/>
    <property type="evidence" value="ECO:0007669"/>
    <property type="project" value="TreeGrafter"/>
</dbReference>
<sequence>MAFSWGLIGQNISVFLLVGSSIAHSAPTNYHSSCSNKINMMLAKYWVNNAAAFYDLYEPIVGLSAAFGSVLPTDTKTFRLAAVSTQPANGCSASSTKDLLEVAKGNKAGAESILMLLRVPTLTDPSKGFDMLGFGDILFPGLLICFTYKFDEARKKGVPNGYFLWLMIGYATAFIEYKVDKAQAIDMSHAAKVVHRSQIWPANPRAKYGQIREP</sequence>
<accession>A0AAE1QWS0</accession>
<dbReference type="Proteomes" id="UP001291623">
    <property type="component" value="Unassembled WGS sequence"/>
</dbReference>
<feature type="signal peptide" evidence="2">
    <location>
        <begin position="1"/>
        <end position="25"/>
    </location>
</feature>
<dbReference type="GO" id="GO:0042500">
    <property type="term" value="F:aspartic endopeptidase activity, intramembrane cleaving"/>
    <property type="evidence" value="ECO:0007669"/>
    <property type="project" value="InterPro"/>
</dbReference>
<keyword evidence="4" id="KW-1185">Reference proteome</keyword>
<dbReference type="PANTHER" id="PTHR12174">
    <property type="entry name" value="SIGNAL PEPTIDE PEPTIDASE"/>
    <property type="match status" value="1"/>
</dbReference>
<organism evidence="3 4">
    <name type="scientific">Anisodus tanguticus</name>
    <dbReference type="NCBI Taxonomy" id="243964"/>
    <lineage>
        <taxon>Eukaryota</taxon>
        <taxon>Viridiplantae</taxon>
        <taxon>Streptophyta</taxon>
        <taxon>Embryophyta</taxon>
        <taxon>Tracheophyta</taxon>
        <taxon>Spermatophyta</taxon>
        <taxon>Magnoliopsida</taxon>
        <taxon>eudicotyledons</taxon>
        <taxon>Gunneridae</taxon>
        <taxon>Pentapetalae</taxon>
        <taxon>asterids</taxon>
        <taxon>lamiids</taxon>
        <taxon>Solanales</taxon>
        <taxon>Solanaceae</taxon>
        <taxon>Solanoideae</taxon>
        <taxon>Hyoscyameae</taxon>
        <taxon>Anisodus</taxon>
    </lineage>
</organism>
<evidence type="ECO:0000313" key="4">
    <source>
        <dbReference type="Proteomes" id="UP001291623"/>
    </source>
</evidence>
<gene>
    <name evidence="3" type="ORF">RND71_039975</name>
</gene>
<dbReference type="AlphaFoldDB" id="A0AAE1QWS0"/>
<name>A0AAE1QWS0_9SOLA</name>
<evidence type="ECO:0000313" key="3">
    <source>
        <dbReference type="EMBL" id="KAK4341474.1"/>
    </source>
</evidence>
<dbReference type="Pfam" id="PF04258">
    <property type="entry name" value="Peptidase_A22B"/>
    <property type="match status" value="1"/>
</dbReference>
<dbReference type="GO" id="GO:0030660">
    <property type="term" value="C:Golgi-associated vesicle membrane"/>
    <property type="evidence" value="ECO:0007669"/>
    <property type="project" value="TreeGrafter"/>
</dbReference>
<keyword evidence="1" id="KW-0645">Protease</keyword>
<reference evidence="3" key="1">
    <citation type="submission" date="2023-12" db="EMBL/GenBank/DDBJ databases">
        <title>Genome assembly of Anisodus tanguticus.</title>
        <authorList>
            <person name="Wang Y.-J."/>
        </authorList>
    </citation>
    <scope>NUCLEOTIDE SEQUENCE</scope>
    <source>
        <strain evidence="3">KB-2021</strain>
        <tissue evidence="3">Leaf</tissue>
    </source>
</reference>
<dbReference type="GO" id="GO:0033619">
    <property type="term" value="P:membrane protein proteolysis"/>
    <property type="evidence" value="ECO:0007669"/>
    <property type="project" value="TreeGrafter"/>
</dbReference>
<dbReference type="EMBL" id="JAVYJV010000022">
    <property type="protein sequence ID" value="KAK4341474.1"/>
    <property type="molecule type" value="Genomic_DNA"/>
</dbReference>
<dbReference type="InterPro" id="IPR007369">
    <property type="entry name" value="Peptidase_A22B_SPP"/>
</dbReference>